<evidence type="ECO:0000313" key="4">
    <source>
        <dbReference type="Proteomes" id="UP000247702"/>
    </source>
</evidence>
<evidence type="ECO:0000313" key="3">
    <source>
        <dbReference type="EMBL" id="GBB90160.1"/>
    </source>
</evidence>
<feature type="region of interest" description="Disordered" evidence="2">
    <location>
        <begin position="486"/>
        <end position="569"/>
    </location>
</feature>
<dbReference type="SUPFAM" id="SSF54928">
    <property type="entry name" value="RNA-binding domain, RBD"/>
    <property type="match status" value="2"/>
</dbReference>
<dbReference type="CDD" id="cd00590">
    <property type="entry name" value="RRM_SF"/>
    <property type="match status" value="1"/>
</dbReference>
<feature type="compositionally biased region" description="Polar residues" evidence="2">
    <location>
        <begin position="527"/>
        <end position="536"/>
    </location>
</feature>
<name>A0A2Z6QJ86_9GLOM</name>
<comment type="caution">
    <text evidence="3">The sequence shown here is derived from an EMBL/GenBank/DDBJ whole genome shotgun (WGS) entry which is preliminary data.</text>
</comment>
<feature type="compositionally biased region" description="Low complexity" evidence="2">
    <location>
        <begin position="495"/>
        <end position="505"/>
    </location>
</feature>
<feature type="compositionally biased region" description="Low complexity" evidence="2">
    <location>
        <begin position="513"/>
        <end position="526"/>
    </location>
</feature>
<dbReference type="EMBL" id="BEXD01000781">
    <property type="protein sequence ID" value="GBB90160.1"/>
    <property type="molecule type" value="Genomic_DNA"/>
</dbReference>
<feature type="region of interest" description="Disordered" evidence="2">
    <location>
        <begin position="671"/>
        <end position="701"/>
    </location>
</feature>
<organism evidence="3 4">
    <name type="scientific">Rhizophagus clarus</name>
    <dbReference type="NCBI Taxonomy" id="94130"/>
    <lineage>
        <taxon>Eukaryota</taxon>
        <taxon>Fungi</taxon>
        <taxon>Fungi incertae sedis</taxon>
        <taxon>Mucoromycota</taxon>
        <taxon>Glomeromycotina</taxon>
        <taxon>Glomeromycetes</taxon>
        <taxon>Glomerales</taxon>
        <taxon>Glomeraceae</taxon>
        <taxon>Rhizophagus</taxon>
    </lineage>
</organism>
<feature type="compositionally biased region" description="Low complexity" evidence="2">
    <location>
        <begin position="552"/>
        <end position="566"/>
    </location>
</feature>
<dbReference type="Proteomes" id="UP000247702">
    <property type="component" value="Unassembled WGS sequence"/>
</dbReference>
<feature type="compositionally biased region" description="Low complexity" evidence="2">
    <location>
        <begin position="686"/>
        <end position="700"/>
    </location>
</feature>
<accession>A0A2Z6QJ86</accession>
<dbReference type="GO" id="GO:0003676">
    <property type="term" value="F:nucleic acid binding"/>
    <property type="evidence" value="ECO:0007669"/>
    <property type="project" value="InterPro"/>
</dbReference>
<protein>
    <recommendedName>
        <fullName evidence="5">RRM domain-containing protein</fullName>
    </recommendedName>
</protein>
<evidence type="ECO:0008006" key="5">
    <source>
        <dbReference type="Google" id="ProtNLM"/>
    </source>
</evidence>
<dbReference type="InterPro" id="IPR012677">
    <property type="entry name" value="Nucleotide-bd_a/b_plait_sf"/>
</dbReference>
<evidence type="ECO:0000256" key="2">
    <source>
        <dbReference type="SAM" id="MobiDB-lite"/>
    </source>
</evidence>
<feature type="region of interest" description="Disordered" evidence="2">
    <location>
        <begin position="156"/>
        <end position="182"/>
    </location>
</feature>
<proteinExistence type="predicted"/>
<keyword evidence="4" id="KW-1185">Reference proteome</keyword>
<gene>
    <name evidence="3" type="ORF">RclHR1_17000004</name>
</gene>
<feature type="coiled-coil region" evidence="1">
    <location>
        <begin position="577"/>
        <end position="604"/>
    </location>
</feature>
<sequence>MVIPDEVPPLLAALLPRNPRSKYSIYSDSIKWIVFPIQKSSNMPNNVARRGRGSFNPNSRKASRHDQKKDNNNSDNSGSDGENTVQQKRSRTISEQVIDEDIVADTAADAGVEVLTSSPQENNTASTSLSSHPNIAAALSAPNDNASDGLNASMHARTMTPASPPNASPDKANDDDPPVGQLLIQSPTFSIDRNDFQAAAAPNSAPETLKNFPTNKALIDAVNNTFLEMYESYTGKARMTGSGDAKRLVIHFHTMEARDACISATHQQFPDLVFHAHDPKQLRSDEDLRAIQVTDVPFFLTKDNIMFYFKKFGNIQSCRVYSRKNAKVQQARIVYDSALSIARFDTQWAVYCFFNCLRVTPCHYTIDQKSSRRAFIATLTQLPPNTKDIDLAPLTRDLGAKAVNVPLSLHSYKPKRWAYVTFNSQETMDAAMEQVIGFRGHTLQWNLPDNTNKLCHRCGKLGCAPSQCPSRQDRGRPRGRNPVAALKERFNINQPARPKASSRSGSRSRSRSKGPSNSQSSQPQQPLANTRPTSTNRQDHSKSNDKRDCSVSFSSALRSSHPLSSSGQAITMSPHEAANILSLLKSLQQDMADVRDRITALELNDRCMTRIEQHLGLLPPPDIPTTNQASEMLIDAPDIPDSTVKQVSPRHAVSPIQTTLNLLSPGFIPSRPVRTPIPAPVDNPETSSSSSTSRLAPSSTQTHDEILAINAKHSAIENKLDMLANSISSFIGSIASSSFSPDSANTAGSK</sequence>
<keyword evidence="1" id="KW-0175">Coiled coil</keyword>
<dbReference type="Gene3D" id="3.30.70.330">
    <property type="match status" value="1"/>
</dbReference>
<feature type="compositionally biased region" description="Basic and acidic residues" evidence="2">
    <location>
        <begin position="537"/>
        <end position="549"/>
    </location>
</feature>
<dbReference type="InterPro" id="IPR035979">
    <property type="entry name" value="RBD_domain_sf"/>
</dbReference>
<evidence type="ECO:0000256" key="1">
    <source>
        <dbReference type="SAM" id="Coils"/>
    </source>
</evidence>
<dbReference type="AlphaFoldDB" id="A0A2Z6QJ86"/>
<reference evidence="3 4" key="1">
    <citation type="submission" date="2017-11" db="EMBL/GenBank/DDBJ databases">
        <title>The genome of Rhizophagus clarus HR1 reveals common genetic basis of auxotrophy among arbuscular mycorrhizal fungi.</title>
        <authorList>
            <person name="Kobayashi Y."/>
        </authorList>
    </citation>
    <scope>NUCLEOTIDE SEQUENCE [LARGE SCALE GENOMIC DNA]</scope>
    <source>
        <strain evidence="3 4">HR1</strain>
    </source>
</reference>
<feature type="region of interest" description="Disordered" evidence="2">
    <location>
        <begin position="42"/>
        <end position="102"/>
    </location>
</feature>